<dbReference type="InterPro" id="IPR053173">
    <property type="entry name" value="SAM-binding_MTase"/>
</dbReference>
<organism evidence="3 4">
    <name type="scientific">Nonomuraea mesophila</name>
    <dbReference type="NCBI Taxonomy" id="2530382"/>
    <lineage>
        <taxon>Bacteria</taxon>
        <taxon>Bacillati</taxon>
        <taxon>Actinomycetota</taxon>
        <taxon>Actinomycetes</taxon>
        <taxon>Streptosporangiales</taxon>
        <taxon>Streptosporangiaceae</taxon>
        <taxon>Nonomuraea</taxon>
    </lineage>
</organism>
<dbReference type="InterPro" id="IPR029063">
    <property type="entry name" value="SAM-dependent_MTases_sf"/>
</dbReference>
<dbReference type="InterPro" id="IPR036390">
    <property type="entry name" value="WH_DNA-bd_sf"/>
</dbReference>
<dbReference type="Pfam" id="PF13649">
    <property type="entry name" value="Methyltransf_25"/>
    <property type="match status" value="1"/>
</dbReference>
<dbReference type="AlphaFoldDB" id="A0A4R5FXH3"/>
<proteinExistence type="predicted"/>
<dbReference type="PANTHER" id="PTHR45128">
    <property type="entry name" value="METHYLTRANSFERASE TYPE 11"/>
    <property type="match status" value="1"/>
</dbReference>
<dbReference type="GO" id="GO:0008168">
    <property type="term" value="F:methyltransferase activity"/>
    <property type="evidence" value="ECO:0007669"/>
    <property type="project" value="UniProtKB-KW"/>
</dbReference>
<accession>A0A4R5FXH3</accession>
<dbReference type="PANTHER" id="PTHR45128:SF2">
    <property type="entry name" value="METHYLTRANSFERASE DOMAIN-CONTAINING PROTEIN"/>
    <property type="match status" value="1"/>
</dbReference>
<dbReference type="SUPFAM" id="SSF46785">
    <property type="entry name" value="Winged helix' DNA-binding domain"/>
    <property type="match status" value="1"/>
</dbReference>
<dbReference type="InterPro" id="IPR048711">
    <property type="entry name" value="WHD_Rv2258c"/>
</dbReference>
<dbReference type="Proteomes" id="UP000295136">
    <property type="component" value="Unassembled WGS sequence"/>
</dbReference>
<evidence type="ECO:0000313" key="4">
    <source>
        <dbReference type="Proteomes" id="UP000295136"/>
    </source>
</evidence>
<feature type="domain" description="Methyltransferase" evidence="1">
    <location>
        <begin position="177"/>
        <end position="269"/>
    </location>
</feature>
<sequence>MIMMTTSTDEFADRLLGSALGTIDLLSMHIGDRMGWYRALAAHGPADPAELVARSQGHERYAREWLEQQAATGILETTEDGRFALPAGAAEVLTDESSLAYLAPLARMLAGASVQLPALLDAYRDGGGVPWAAFGTDLRESQADMNRPWFEHALPEALAGVPELDAVLRRPGARLADVGCGGGWSAIALARAYPEASMEGVDIDGPSVELATRNAADAGLGDRVRFRRGDAALLHEGRYDAVFAFECVHDMPRPVETLAAARRATVPGGAVVVMDEAVGESFTAPADDLERLMYGFSLLICLPDGMNEQPSAATGTVMRPGTLRHYAREAGFSDVEILPIKDFGFWRFYRLLP</sequence>
<gene>
    <name evidence="3" type="ORF">E1295_01720</name>
</gene>
<evidence type="ECO:0000259" key="2">
    <source>
        <dbReference type="Pfam" id="PF21320"/>
    </source>
</evidence>
<dbReference type="Pfam" id="PF21320">
    <property type="entry name" value="WHD_Rv2258c"/>
    <property type="match status" value="1"/>
</dbReference>
<dbReference type="SUPFAM" id="SSF53335">
    <property type="entry name" value="S-adenosyl-L-methionine-dependent methyltransferases"/>
    <property type="match status" value="1"/>
</dbReference>
<dbReference type="EMBL" id="SMLD01000002">
    <property type="protein sequence ID" value="TDE59992.1"/>
    <property type="molecule type" value="Genomic_DNA"/>
</dbReference>
<evidence type="ECO:0000313" key="3">
    <source>
        <dbReference type="EMBL" id="TDE59992.1"/>
    </source>
</evidence>
<dbReference type="Gene3D" id="3.40.50.150">
    <property type="entry name" value="Vaccinia Virus protein VP39"/>
    <property type="match status" value="1"/>
</dbReference>
<comment type="caution">
    <text evidence="3">The sequence shown here is derived from an EMBL/GenBank/DDBJ whole genome shotgun (WGS) entry which is preliminary data.</text>
</comment>
<keyword evidence="3" id="KW-0489">Methyltransferase</keyword>
<keyword evidence="4" id="KW-1185">Reference proteome</keyword>
<evidence type="ECO:0000259" key="1">
    <source>
        <dbReference type="Pfam" id="PF13649"/>
    </source>
</evidence>
<reference evidence="3 4" key="1">
    <citation type="submission" date="2019-03" db="EMBL/GenBank/DDBJ databases">
        <title>Draft genome sequences of novel Actinobacteria.</title>
        <authorList>
            <person name="Sahin N."/>
            <person name="Ay H."/>
            <person name="Saygin H."/>
        </authorList>
    </citation>
    <scope>NUCLEOTIDE SEQUENCE [LARGE SCALE GENOMIC DNA]</scope>
    <source>
        <strain evidence="3 4">6K102</strain>
    </source>
</reference>
<dbReference type="InterPro" id="IPR041698">
    <property type="entry name" value="Methyltransf_25"/>
</dbReference>
<feature type="domain" description="S-adenosylmethionine-dependent methyltransferase Rv2258c-like winged HTH" evidence="2">
    <location>
        <begin position="26"/>
        <end position="94"/>
    </location>
</feature>
<keyword evidence="3" id="KW-0808">Transferase</keyword>
<dbReference type="GO" id="GO:0032259">
    <property type="term" value="P:methylation"/>
    <property type="evidence" value="ECO:0007669"/>
    <property type="project" value="UniProtKB-KW"/>
</dbReference>
<name>A0A4R5FXH3_9ACTN</name>
<protein>
    <submittedName>
        <fullName evidence="3">Class I SAM-dependent methyltransferase</fullName>
    </submittedName>
</protein>
<dbReference type="CDD" id="cd02440">
    <property type="entry name" value="AdoMet_MTases"/>
    <property type="match status" value="1"/>
</dbReference>